<sequence>MEGWMRKKLQQQDEIKHIVNNKEVSVWYQNDYMAYTLELQYI</sequence>
<proteinExistence type="predicted"/>
<reference evidence="1" key="2">
    <citation type="journal article" date="2015" name="Data Brief">
        <title>Shoot transcriptome of the giant reed, Arundo donax.</title>
        <authorList>
            <person name="Barrero R.A."/>
            <person name="Guerrero F.D."/>
            <person name="Moolhuijzen P."/>
            <person name="Goolsby J.A."/>
            <person name="Tidwell J."/>
            <person name="Bellgard S.E."/>
            <person name="Bellgard M.I."/>
        </authorList>
    </citation>
    <scope>NUCLEOTIDE SEQUENCE</scope>
    <source>
        <tissue evidence="1">Shoot tissue taken approximately 20 cm above the soil surface</tissue>
    </source>
</reference>
<dbReference type="AlphaFoldDB" id="A0A0A8YRN5"/>
<dbReference type="EMBL" id="GBRH01268819">
    <property type="protein sequence ID" value="JAD29076.1"/>
    <property type="molecule type" value="Transcribed_RNA"/>
</dbReference>
<name>A0A0A8YRN5_ARUDO</name>
<evidence type="ECO:0000313" key="1">
    <source>
        <dbReference type="EMBL" id="JAD29076.1"/>
    </source>
</evidence>
<protein>
    <submittedName>
        <fullName evidence="1">Uncharacterized protein</fullName>
    </submittedName>
</protein>
<accession>A0A0A8YRN5</accession>
<reference evidence="1" key="1">
    <citation type="submission" date="2014-09" db="EMBL/GenBank/DDBJ databases">
        <authorList>
            <person name="Magalhaes I.L.F."/>
            <person name="Oliveira U."/>
            <person name="Santos F.R."/>
            <person name="Vidigal T.H.D.A."/>
            <person name="Brescovit A.D."/>
            <person name="Santos A.J."/>
        </authorList>
    </citation>
    <scope>NUCLEOTIDE SEQUENCE</scope>
    <source>
        <tissue evidence="1">Shoot tissue taken approximately 20 cm above the soil surface</tissue>
    </source>
</reference>
<organism evidence="1">
    <name type="scientific">Arundo donax</name>
    <name type="common">Giant reed</name>
    <name type="synonym">Donax arundinaceus</name>
    <dbReference type="NCBI Taxonomy" id="35708"/>
    <lineage>
        <taxon>Eukaryota</taxon>
        <taxon>Viridiplantae</taxon>
        <taxon>Streptophyta</taxon>
        <taxon>Embryophyta</taxon>
        <taxon>Tracheophyta</taxon>
        <taxon>Spermatophyta</taxon>
        <taxon>Magnoliopsida</taxon>
        <taxon>Liliopsida</taxon>
        <taxon>Poales</taxon>
        <taxon>Poaceae</taxon>
        <taxon>PACMAD clade</taxon>
        <taxon>Arundinoideae</taxon>
        <taxon>Arundineae</taxon>
        <taxon>Arundo</taxon>
    </lineage>
</organism>